<reference evidence="2" key="1">
    <citation type="submission" date="2012-09" db="EMBL/GenBank/DDBJ databases">
        <authorList>
            <person name="Martin A.A."/>
        </authorList>
    </citation>
    <scope>NUCLEOTIDE SEQUENCE</scope>
</reference>
<dbReference type="WBParaSite" id="ACAC_0000869001-mRNA-1">
    <property type="protein sequence ID" value="ACAC_0000869001-mRNA-1"/>
    <property type="gene ID" value="ACAC_0000869001"/>
</dbReference>
<reference evidence="3" key="2">
    <citation type="submission" date="2017-02" db="UniProtKB">
        <authorList>
            <consortium name="WormBaseParasite"/>
        </authorList>
    </citation>
    <scope>IDENTIFICATION</scope>
</reference>
<keyword evidence="1" id="KW-0472">Membrane</keyword>
<dbReference type="Proteomes" id="UP000035642">
    <property type="component" value="Unassembled WGS sequence"/>
</dbReference>
<evidence type="ECO:0000313" key="2">
    <source>
        <dbReference type="Proteomes" id="UP000035642"/>
    </source>
</evidence>
<keyword evidence="1" id="KW-1133">Transmembrane helix</keyword>
<sequence>MAEFRFLDVMSIVLDHNTNTFSSSRGVIRAQVTPSHGPFTFPEHLRTRRLDDININPVNDESLTRATSSVSAIDVNQVVTNQMPLEAPEERNDQVHVLQITPQIIPRESPVAQPTPETQHTMKARALCSNPHLGYQRIVFLLAKYPTNTSKWQYVKNTTSYYSNEERAIHQAILAGGGGMTVLLALATFIYGGIGLNLMKSRLADEYEKEARLNAYENQAFQY</sequence>
<keyword evidence="2" id="KW-1185">Reference proteome</keyword>
<evidence type="ECO:0000313" key="3">
    <source>
        <dbReference type="WBParaSite" id="ACAC_0000869001-mRNA-1"/>
    </source>
</evidence>
<organism evidence="2 3">
    <name type="scientific">Angiostrongylus cantonensis</name>
    <name type="common">Rat lungworm</name>
    <dbReference type="NCBI Taxonomy" id="6313"/>
    <lineage>
        <taxon>Eukaryota</taxon>
        <taxon>Metazoa</taxon>
        <taxon>Ecdysozoa</taxon>
        <taxon>Nematoda</taxon>
        <taxon>Chromadorea</taxon>
        <taxon>Rhabditida</taxon>
        <taxon>Rhabditina</taxon>
        <taxon>Rhabditomorpha</taxon>
        <taxon>Strongyloidea</taxon>
        <taxon>Metastrongylidae</taxon>
        <taxon>Angiostrongylus</taxon>
    </lineage>
</organism>
<name>A0A0K0DDB3_ANGCA</name>
<proteinExistence type="predicted"/>
<feature type="transmembrane region" description="Helical" evidence="1">
    <location>
        <begin position="172"/>
        <end position="194"/>
    </location>
</feature>
<dbReference type="AlphaFoldDB" id="A0A0K0DDB3"/>
<accession>A0A0K0DDB3</accession>
<protein>
    <submittedName>
        <fullName evidence="3">Syndecan/Neurexin domain-containing protein</fullName>
    </submittedName>
</protein>
<evidence type="ECO:0000256" key="1">
    <source>
        <dbReference type="SAM" id="Phobius"/>
    </source>
</evidence>
<keyword evidence="1" id="KW-0812">Transmembrane</keyword>